<dbReference type="Gene3D" id="1.10.10.10">
    <property type="entry name" value="Winged helix-like DNA-binding domain superfamily/Winged helix DNA-binding domain"/>
    <property type="match status" value="1"/>
</dbReference>
<name>A0A644WMA7_9ZZZZ</name>
<dbReference type="InterPro" id="IPR059106">
    <property type="entry name" value="WHD_MalT"/>
</dbReference>
<sequence length="795" mass="90138">MGYGKTTAVREYLTKKGTPSLWISFPSSENAVSYFWDNISRSAEKFNSDAGIQLKNLGFPSDALQTSQFFSILDNLSLKEKMTLVLDDFHFVKGTQIGSLLVQIAKRKPRNLFIVIITRDLTYLEFIELFSKGLCQIISQNTIRFTDDEIRDYCAITGCMPSGKDLKKICEYADGWILMVYLILIGLQDGIPVGMNVMIDELVDNALFSVYEEPIRRFLLKLSVLDSFTAQQAVFITGEAGTRELLKMLRRENAFLSYADATGIYKIHNVLLDFLRRRQADSLQLPEICRKTGEWYLLQKDFIRAYEFLYRASETERILSLLNEEGTIANRHVTFKGYIEMFKSASKEEMLFRYPYAYLQYISTLLLSGDSSRIKNGLKLLYDLRLYYKKADSIYSGDKNLVLGEISAVHILASFNSAEKMVVCCQKAIGLLAGNRSRLFTRESEFTFSSPYFLFCYFNEPGKLKDTAEIISAGFPNFSLLSDGCGAGCEYMALSEYLLETGAWEAAELNALKALYLAETKEQTGIRFCAVFVLMRLYILQSRIEEGRELLKKLRTDLGMVNTPVYNVTVELMEGYIYSCLGLADRIPRRLRPNELLPADTPHQSLAFRNIVYGKTVLLSKNYIELEMLTEAFASHDSVYIYSLGLLHIQILNSIAKYHLYGLEEGCASLKKALEMGRSDHIILAFAEYAGNILNMMQSIIEKGQDDTYCNEILNHCEQYTKNIKKNIRNGYSLSGRELEILTLASEGLTRGEIADRLCVSAGTVQTHLHNIYRKLGVGGKAAAIKKALKSKNFD</sequence>
<organism evidence="5">
    <name type="scientific">bioreactor metagenome</name>
    <dbReference type="NCBI Taxonomy" id="1076179"/>
    <lineage>
        <taxon>unclassified sequences</taxon>
        <taxon>metagenomes</taxon>
        <taxon>ecological metagenomes</taxon>
    </lineage>
</organism>
<dbReference type="AlphaFoldDB" id="A0A644WMA7"/>
<keyword evidence="3" id="KW-0804">Transcription</keyword>
<evidence type="ECO:0000256" key="1">
    <source>
        <dbReference type="ARBA" id="ARBA00023015"/>
    </source>
</evidence>
<dbReference type="CDD" id="cd06170">
    <property type="entry name" value="LuxR_C_like"/>
    <property type="match status" value="1"/>
</dbReference>
<dbReference type="SUPFAM" id="SSF52540">
    <property type="entry name" value="P-loop containing nucleoside triphosphate hydrolases"/>
    <property type="match status" value="1"/>
</dbReference>
<keyword evidence="2" id="KW-0238">DNA-binding</keyword>
<evidence type="ECO:0000256" key="3">
    <source>
        <dbReference type="ARBA" id="ARBA00023163"/>
    </source>
</evidence>
<dbReference type="PANTHER" id="PTHR44688:SF16">
    <property type="entry name" value="DNA-BINDING TRANSCRIPTIONAL ACTIVATOR DEVR_DOSR"/>
    <property type="match status" value="1"/>
</dbReference>
<dbReference type="InterPro" id="IPR036388">
    <property type="entry name" value="WH-like_DNA-bd_sf"/>
</dbReference>
<feature type="domain" description="HTH luxR-type" evidence="4">
    <location>
        <begin position="727"/>
        <end position="792"/>
    </location>
</feature>
<reference evidence="5" key="1">
    <citation type="submission" date="2019-08" db="EMBL/GenBank/DDBJ databases">
        <authorList>
            <person name="Kucharzyk K."/>
            <person name="Murdoch R.W."/>
            <person name="Higgins S."/>
            <person name="Loffler F."/>
        </authorList>
    </citation>
    <scope>NUCLEOTIDE SEQUENCE</scope>
</reference>
<evidence type="ECO:0000313" key="5">
    <source>
        <dbReference type="EMBL" id="MPM03543.1"/>
    </source>
</evidence>
<dbReference type="Pfam" id="PF25873">
    <property type="entry name" value="WHD_MalT"/>
    <property type="match status" value="1"/>
</dbReference>
<dbReference type="PANTHER" id="PTHR44688">
    <property type="entry name" value="DNA-BINDING TRANSCRIPTIONAL ACTIVATOR DEVR_DOSR"/>
    <property type="match status" value="1"/>
</dbReference>
<evidence type="ECO:0000256" key="2">
    <source>
        <dbReference type="ARBA" id="ARBA00023125"/>
    </source>
</evidence>
<dbReference type="InterPro" id="IPR016032">
    <property type="entry name" value="Sig_transdc_resp-reg_C-effctor"/>
</dbReference>
<protein>
    <submittedName>
        <fullName evidence="5">HTH-type transcriptional regulator MalT</fullName>
    </submittedName>
</protein>
<gene>
    <name evidence="5" type="primary">malT_8</name>
    <name evidence="5" type="ORF">SDC9_49810</name>
</gene>
<proteinExistence type="predicted"/>
<dbReference type="SUPFAM" id="SSF46894">
    <property type="entry name" value="C-terminal effector domain of the bipartite response regulators"/>
    <property type="match status" value="1"/>
</dbReference>
<dbReference type="InterPro" id="IPR000792">
    <property type="entry name" value="Tscrpt_reg_LuxR_C"/>
</dbReference>
<comment type="caution">
    <text evidence="5">The sequence shown here is derived from an EMBL/GenBank/DDBJ whole genome shotgun (WGS) entry which is preliminary data.</text>
</comment>
<dbReference type="GO" id="GO:0006355">
    <property type="term" value="P:regulation of DNA-templated transcription"/>
    <property type="evidence" value="ECO:0007669"/>
    <property type="project" value="InterPro"/>
</dbReference>
<dbReference type="GO" id="GO:0003677">
    <property type="term" value="F:DNA binding"/>
    <property type="evidence" value="ECO:0007669"/>
    <property type="project" value="UniProtKB-KW"/>
</dbReference>
<dbReference type="InterPro" id="IPR027417">
    <property type="entry name" value="P-loop_NTPase"/>
</dbReference>
<accession>A0A644WMA7</accession>
<dbReference type="PROSITE" id="PS50043">
    <property type="entry name" value="HTH_LUXR_2"/>
    <property type="match status" value="1"/>
</dbReference>
<dbReference type="SMART" id="SM00421">
    <property type="entry name" value="HTH_LUXR"/>
    <property type="match status" value="1"/>
</dbReference>
<evidence type="ECO:0000259" key="4">
    <source>
        <dbReference type="PROSITE" id="PS50043"/>
    </source>
</evidence>
<dbReference type="Pfam" id="PF00196">
    <property type="entry name" value="GerE"/>
    <property type="match status" value="1"/>
</dbReference>
<keyword evidence="1" id="KW-0805">Transcription regulation</keyword>
<dbReference type="PRINTS" id="PR00038">
    <property type="entry name" value="HTHLUXR"/>
</dbReference>
<dbReference type="EMBL" id="VSSQ01000962">
    <property type="protein sequence ID" value="MPM03543.1"/>
    <property type="molecule type" value="Genomic_DNA"/>
</dbReference>